<dbReference type="SUPFAM" id="SSF50475">
    <property type="entry name" value="FMN-binding split barrel"/>
    <property type="match status" value="1"/>
</dbReference>
<dbReference type="InterPro" id="IPR012349">
    <property type="entry name" value="Split_barrel_FMN-bd"/>
</dbReference>
<comment type="similarity">
    <text evidence="4">Belongs to the flavoredoxin family.</text>
</comment>
<comment type="cofactor">
    <cofactor evidence="1">
        <name>FMN</name>
        <dbReference type="ChEBI" id="CHEBI:58210"/>
    </cofactor>
</comment>
<protein>
    <recommendedName>
        <fullName evidence="5">Flavin reductase like domain-containing protein</fullName>
    </recommendedName>
</protein>
<dbReference type="GO" id="GO:0010181">
    <property type="term" value="F:FMN binding"/>
    <property type="evidence" value="ECO:0007669"/>
    <property type="project" value="InterPro"/>
</dbReference>
<evidence type="ECO:0000256" key="2">
    <source>
        <dbReference type="ARBA" id="ARBA00022630"/>
    </source>
</evidence>
<proteinExistence type="inferred from homology"/>
<dbReference type="PANTHER" id="PTHR33798:SF5">
    <property type="entry name" value="FLAVIN REDUCTASE LIKE DOMAIN-CONTAINING PROTEIN"/>
    <property type="match status" value="1"/>
</dbReference>
<dbReference type="AlphaFoldDB" id="A0A381P0F0"/>
<keyword evidence="2" id="KW-0285">Flavoprotein</keyword>
<dbReference type="InterPro" id="IPR002563">
    <property type="entry name" value="Flavin_Rdtase-like_dom"/>
</dbReference>
<gene>
    <name evidence="6" type="ORF">METZ01_LOCUS12017</name>
</gene>
<reference evidence="6" key="1">
    <citation type="submission" date="2018-05" db="EMBL/GenBank/DDBJ databases">
        <authorList>
            <person name="Lanie J.A."/>
            <person name="Ng W.-L."/>
            <person name="Kazmierczak K.M."/>
            <person name="Andrzejewski T.M."/>
            <person name="Davidsen T.M."/>
            <person name="Wayne K.J."/>
            <person name="Tettelin H."/>
            <person name="Glass J.I."/>
            <person name="Rusch D."/>
            <person name="Podicherti R."/>
            <person name="Tsui H.-C.T."/>
            <person name="Winkler M.E."/>
        </authorList>
    </citation>
    <scope>NUCLEOTIDE SEQUENCE</scope>
</reference>
<evidence type="ECO:0000256" key="4">
    <source>
        <dbReference type="ARBA" id="ARBA00038054"/>
    </source>
</evidence>
<sequence length="204" mass="22191">MNRTSFLVNELDSANLYKLTTGLIVPRPIGWIGTRSNSGVHNLAPYSFFNAVATNPPVLVFSTGVFDGVIKDSLRNIRETGVFTANLVDHDLAVAMNDTSATLDHDIDEFAVAGLTAANFGHVDAPGVQEAKAVIECLAVREVEFGNPDELHHVVTFGEVVAFHVDEEMLDGTRVDPVRLDALGRLAGMDYATTRDQLRLDRPD</sequence>
<organism evidence="6">
    <name type="scientific">marine metagenome</name>
    <dbReference type="NCBI Taxonomy" id="408172"/>
    <lineage>
        <taxon>unclassified sequences</taxon>
        <taxon>metagenomes</taxon>
        <taxon>ecological metagenomes</taxon>
    </lineage>
</organism>
<keyword evidence="3" id="KW-0288">FMN</keyword>
<evidence type="ECO:0000259" key="5">
    <source>
        <dbReference type="SMART" id="SM00903"/>
    </source>
</evidence>
<evidence type="ECO:0000256" key="3">
    <source>
        <dbReference type="ARBA" id="ARBA00022643"/>
    </source>
</evidence>
<dbReference type="EMBL" id="UINC01000666">
    <property type="protein sequence ID" value="SUZ59163.1"/>
    <property type="molecule type" value="Genomic_DNA"/>
</dbReference>
<dbReference type="Gene3D" id="2.30.110.10">
    <property type="entry name" value="Electron Transport, Fmn-binding Protein, Chain A"/>
    <property type="match status" value="1"/>
</dbReference>
<dbReference type="Pfam" id="PF01613">
    <property type="entry name" value="Flavin_Reduct"/>
    <property type="match status" value="1"/>
</dbReference>
<dbReference type="PANTHER" id="PTHR33798">
    <property type="entry name" value="FLAVOPROTEIN OXYGENASE"/>
    <property type="match status" value="1"/>
</dbReference>
<dbReference type="SMART" id="SM00903">
    <property type="entry name" value="Flavin_Reduct"/>
    <property type="match status" value="1"/>
</dbReference>
<feature type="domain" description="Flavin reductase like" evidence="5">
    <location>
        <begin position="22"/>
        <end position="176"/>
    </location>
</feature>
<evidence type="ECO:0000256" key="1">
    <source>
        <dbReference type="ARBA" id="ARBA00001917"/>
    </source>
</evidence>
<accession>A0A381P0F0</accession>
<evidence type="ECO:0000313" key="6">
    <source>
        <dbReference type="EMBL" id="SUZ59163.1"/>
    </source>
</evidence>
<name>A0A381P0F0_9ZZZZ</name>